<name>A0AAW0W7D1_CHEQU</name>
<organism evidence="2 3">
    <name type="scientific">Cherax quadricarinatus</name>
    <name type="common">Australian red claw crayfish</name>
    <dbReference type="NCBI Taxonomy" id="27406"/>
    <lineage>
        <taxon>Eukaryota</taxon>
        <taxon>Metazoa</taxon>
        <taxon>Ecdysozoa</taxon>
        <taxon>Arthropoda</taxon>
        <taxon>Crustacea</taxon>
        <taxon>Multicrustacea</taxon>
        <taxon>Malacostraca</taxon>
        <taxon>Eumalacostraca</taxon>
        <taxon>Eucarida</taxon>
        <taxon>Decapoda</taxon>
        <taxon>Pleocyemata</taxon>
        <taxon>Astacidea</taxon>
        <taxon>Parastacoidea</taxon>
        <taxon>Parastacidae</taxon>
        <taxon>Cherax</taxon>
    </lineage>
</organism>
<dbReference type="AlphaFoldDB" id="A0AAW0W7D1"/>
<feature type="transmembrane region" description="Helical" evidence="1">
    <location>
        <begin position="6"/>
        <end position="22"/>
    </location>
</feature>
<dbReference type="EMBL" id="JARKIK010000083">
    <property type="protein sequence ID" value="KAK8725246.1"/>
    <property type="molecule type" value="Genomic_DNA"/>
</dbReference>
<keyword evidence="1" id="KW-1133">Transmembrane helix</keyword>
<dbReference type="Proteomes" id="UP001445076">
    <property type="component" value="Unassembled WGS sequence"/>
</dbReference>
<sequence length="102" mass="11712">MNNLPVFPTLITYYLALTLFTYTQSAYVPAIPTFNYFTAALALFLNVSSFSLIQIPYLIPPTQHKISASISCQFSALFDYNNNLPPFHCITTFTFDRWVHLF</sequence>
<comment type="caution">
    <text evidence="2">The sequence shown here is derived from an EMBL/GenBank/DDBJ whole genome shotgun (WGS) entry which is preliminary data.</text>
</comment>
<reference evidence="2 3" key="1">
    <citation type="journal article" date="2024" name="BMC Genomics">
        <title>Genome assembly of redclaw crayfish (Cherax quadricarinatus) provides insights into its immune adaptation and hypoxia tolerance.</title>
        <authorList>
            <person name="Liu Z."/>
            <person name="Zheng J."/>
            <person name="Li H."/>
            <person name="Fang K."/>
            <person name="Wang S."/>
            <person name="He J."/>
            <person name="Zhou D."/>
            <person name="Weng S."/>
            <person name="Chi M."/>
            <person name="Gu Z."/>
            <person name="He J."/>
            <person name="Li F."/>
            <person name="Wang M."/>
        </authorList>
    </citation>
    <scope>NUCLEOTIDE SEQUENCE [LARGE SCALE GENOMIC DNA]</scope>
    <source>
        <strain evidence="2">ZL_2023a</strain>
    </source>
</reference>
<evidence type="ECO:0000313" key="3">
    <source>
        <dbReference type="Proteomes" id="UP001445076"/>
    </source>
</evidence>
<evidence type="ECO:0008006" key="4">
    <source>
        <dbReference type="Google" id="ProtNLM"/>
    </source>
</evidence>
<proteinExistence type="predicted"/>
<evidence type="ECO:0000256" key="1">
    <source>
        <dbReference type="SAM" id="Phobius"/>
    </source>
</evidence>
<keyword evidence="1" id="KW-0812">Transmembrane</keyword>
<evidence type="ECO:0000313" key="2">
    <source>
        <dbReference type="EMBL" id="KAK8725246.1"/>
    </source>
</evidence>
<gene>
    <name evidence="2" type="ORF">OTU49_010773</name>
</gene>
<feature type="non-terminal residue" evidence="2">
    <location>
        <position position="102"/>
    </location>
</feature>
<feature type="transmembrane region" description="Helical" evidence="1">
    <location>
        <begin position="34"/>
        <end position="59"/>
    </location>
</feature>
<keyword evidence="1" id="KW-0472">Membrane</keyword>
<keyword evidence="3" id="KW-1185">Reference proteome</keyword>
<protein>
    <recommendedName>
        <fullName evidence="4">Secreted protein</fullName>
    </recommendedName>
</protein>
<accession>A0AAW0W7D1</accession>